<evidence type="ECO:0008006" key="4">
    <source>
        <dbReference type="Google" id="ProtNLM"/>
    </source>
</evidence>
<reference evidence="2" key="2">
    <citation type="journal article" date="2016" name="ISME J.">
        <title>Cultivation of a chemoautotroph from the SUP05 clade of marine bacteria that produces nitrite and consumes ammonium.</title>
        <authorList>
            <person name="Shah V."/>
            <person name="Chang B.X."/>
            <person name="Morris R.M."/>
        </authorList>
    </citation>
    <scope>NUCLEOTIDE SEQUENCE</scope>
    <source>
        <strain evidence="2">EF1</strain>
    </source>
</reference>
<dbReference type="KEGG" id="tho:SP60_02920"/>
<dbReference type="PANTHER" id="PTHR11102">
    <property type="entry name" value="SEL-1-LIKE PROTEIN"/>
    <property type="match status" value="1"/>
</dbReference>
<dbReference type="EMBL" id="CP010552">
    <property type="protein sequence ID" value="ALE53208.1"/>
    <property type="molecule type" value="Genomic_DNA"/>
</dbReference>
<dbReference type="InterPro" id="IPR006597">
    <property type="entry name" value="Sel1-like"/>
</dbReference>
<evidence type="ECO:0000313" key="2">
    <source>
        <dbReference type="EMBL" id="ALE53208.1"/>
    </source>
</evidence>
<accession>A0A0M4NID6</accession>
<dbReference type="InterPro" id="IPR011990">
    <property type="entry name" value="TPR-like_helical_dom_sf"/>
</dbReference>
<reference evidence="2 3" key="1">
    <citation type="journal article" date="2015" name="Genome Announc.">
        <title>Genome Sequence of 'Candidatus Thioglobus autotrophica' Strain EF1, a Chemoautotroph from the SUP05 Clade of Marine Gammaproteobacteria.</title>
        <authorList>
            <person name="Shah V."/>
            <person name="Morris R.M."/>
        </authorList>
    </citation>
    <scope>NUCLEOTIDE SEQUENCE [LARGE SCALE GENOMIC DNA]</scope>
    <source>
        <strain evidence="2 3">EF1</strain>
    </source>
</reference>
<dbReference type="STRING" id="1705394.SP60_02835"/>
<keyword evidence="3" id="KW-1185">Reference proteome</keyword>
<dbReference type="Pfam" id="PF08238">
    <property type="entry name" value="Sel1"/>
    <property type="match status" value="2"/>
</dbReference>
<dbReference type="SUPFAM" id="SSF81901">
    <property type="entry name" value="HCP-like"/>
    <property type="match status" value="1"/>
</dbReference>
<sequence>MDEENYARDKDGLIRKSLDKASSGQFNEARELIEELATNGNPNAQNILSLYYTDSNGLNQPKIGKEWLFKAAHNNNADAQYSIAWDLSENWIKIDIEKLVELIYWMERAGYNGNDKAYPNLAILYDKKHRDTMGEMEQAANNGNAMAAYNMGWINARGLLTEDGLMQDEDVAEQWFKKSAKLGFNDAVLMLKRGY</sequence>
<evidence type="ECO:0000313" key="3">
    <source>
        <dbReference type="Proteomes" id="UP000058020"/>
    </source>
</evidence>
<evidence type="ECO:0000313" key="1">
    <source>
        <dbReference type="EMBL" id="ALE53205.1"/>
    </source>
</evidence>
<gene>
    <name evidence="1" type="ORF">SP60_02835</name>
    <name evidence="2" type="ORF">SP60_02920</name>
</gene>
<dbReference type="AlphaFoldDB" id="A0A0M4NID6"/>
<organism evidence="2 3">
    <name type="scientific">Candidatus Thioglobus autotrophicus</name>
    <dbReference type="NCBI Taxonomy" id="1705394"/>
    <lineage>
        <taxon>Bacteria</taxon>
        <taxon>Pseudomonadati</taxon>
        <taxon>Pseudomonadota</taxon>
        <taxon>Gammaproteobacteria</taxon>
        <taxon>Candidatus Pseudothioglobaceae</taxon>
        <taxon>Candidatus Thioglobus</taxon>
    </lineage>
</organism>
<dbReference type="PANTHER" id="PTHR11102:SF160">
    <property type="entry name" value="ERAD-ASSOCIATED E3 UBIQUITIN-PROTEIN LIGASE COMPONENT HRD3"/>
    <property type="match status" value="1"/>
</dbReference>
<name>A0A0M4NID6_9GAMM</name>
<protein>
    <recommendedName>
        <fullName evidence="4">Sel1 repeat family protein</fullName>
    </recommendedName>
</protein>
<dbReference type="InterPro" id="IPR050767">
    <property type="entry name" value="Sel1_AlgK"/>
</dbReference>
<dbReference type="Gene3D" id="1.25.40.10">
    <property type="entry name" value="Tetratricopeptide repeat domain"/>
    <property type="match status" value="1"/>
</dbReference>
<dbReference type="KEGG" id="tho:SP60_02835"/>
<proteinExistence type="predicted"/>
<dbReference type="Proteomes" id="UP000058020">
    <property type="component" value="Chromosome"/>
</dbReference>
<dbReference type="EMBL" id="CP010552">
    <property type="protein sequence ID" value="ALE53205.1"/>
    <property type="molecule type" value="Genomic_DNA"/>
</dbReference>
<dbReference type="SMART" id="SM00671">
    <property type="entry name" value="SEL1"/>
    <property type="match status" value="2"/>
</dbReference>